<dbReference type="KEGG" id="nml:Namu_4229"/>
<gene>
    <name evidence="8" type="ordered locus">Namu_4229</name>
</gene>
<evidence type="ECO:0000256" key="4">
    <source>
        <dbReference type="ARBA" id="ARBA00023267"/>
    </source>
</evidence>
<reference evidence="9" key="1">
    <citation type="submission" date="2009-09" db="EMBL/GenBank/DDBJ databases">
        <title>The complete genome of Nakamurella multipartita DSM 44233.</title>
        <authorList>
            <consortium name="US DOE Joint Genome Institute (JGI-PGF)"/>
            <person name="Lucas S."/>
            <person name="Copeland A."/>
            <person name="Lapidus A."/>
            <person name="Glavina del Rio T."/>
            <person name="Dalin E."/>
            <person name="Tice H."/>
            <person name="Bruce D."/>
            <person name="Goodwin L."/>
            <person name="Pitluck S."/>
            <person name="Kyrpides N."/>
            <person name="Mavromatis K."/>
            <person name="Ivanova N."/>
            <person name="Ovchinnikova G."/>
            <person name="Sims D."/>
            <person name="Meincke L."/>
            <person name="Brettin T."/>
            <person name="Detter J.C."/>
            <person name="Han C."/>
            <person name="Larimer F."/>
            <person name="Land M."/>
            <person name="Hauser L."/>
            <person name="Markowitz V."/>
            <person name="Cheng J.-F."/>
            <person name="Hugenholtz P."/>
            <person name="Woyke T."/>
            <person name="Wu D."/>
            <person name="Klenk H.-P."/>
            <person name="Eisen J.A."/>
        </authorList>
    </citation>
    <scope>NUCLEOTIDE SEQUENCE [LARGE SCALE GENOMIC DNA]</scope>
    <source>
        <strain evidence="9">ATCC 700099 / DSM 44233 / CIP 104796 / JCM 9543 / NBRC 105858 / Y-104</strain>
    </source>
</reference>
<dbReference type="Proteomes" id="UP000002218">
    <property type="component" value="Chromosome"/>
</dbReference>
<keyword evidence="2" id="KW-0547">Nucleotide-binding</keyword>
<protein>
    <recommendedName>
        <fullName evidence="5">biotin--[biotin carboxyl-carrier protein] ligase</fullName>
        <ecNumber evidence="5">6.3.4.15</ecNumber>
    </recommendedName>
</protein>
<dbReference type="Pfam" id="PF02237">
    <property type="entry name" value="BPL_C"/>
    <property type="match status" value="1"/>
</dbReference>
<reference evidence="8 9" key="2">
    <citation type="journal article" date="2010" name="Stand. Genomic Sci.">
        <title>Complete genome sequence of Nakamurella multipartita type strain (Y-104).</title>
        <authorList>
            <person name="Tice H."/>
            <person name="Mayilraj S."/>
            <person name="Sims D."/>
            <person name="Lapidus A."/>
            <person name="Nolan M."/>
            <person name="Lucas S."/>
            <person name="Glavina Del Rio T."/>
            <person name="Copeland A."/>
            <person name="Cheng J.F."/>
            <person name="Meincke L."/>
            <person name="Bruce D."/>
            <person name="Goodwin L."/>
            <person name="Pitluck S."/>
            <person name="Ivanova N."/>
            <person name="Mavromatis K."/>
            <person name="Ovchinnikova G."/>
            <person name="Pati A."/>
            <person name="Chen A."/>
            <person name="Palaniappan K."/>
            <person name="Land M."/>
            <person name="Hauser L."/>
            <person name="Chang Y.J."/>
            <person name="Jeffries C.D."/>
            <person name="Detter J.C."/>
            <person name="Brettin T."/>
            <person name="Rohde M."/>
            <person name="Goker M."/>
            <person name="Bristow J."/>
            <person name="Eisen J.A."/>
            <person name="Markowitz V."/>
            <person name="Hugenholtz P."/>
            <person name="Kyrpides N.C."/>
            <person name="Klenk H.P."/>
            <person name="Chen F."/>
        </authorList>
    </citation>
    <scope>NUCLEOTIDE SEQUENCE [LARGE SCALE GENOMIC DNA]</scope>
    <source>
        <strain evidence="9">ATCC 700099 / DSM 44233 / CIP 104796 / JCM 9543 / NBRC 105858 / Y-104</strain>
    </source>
</reference>
<dbReference type="GO" id="GO:0004077">
    <property type="term" value="F:biotin--[biotin carboxyl-carrier protein] ligase activity"/>
    <property type="evidence" value="ECO:0007669"/>
    <property type="project" value="UniProtKB-EC"/>
</dbReference>
<dbReference type="Gene3D" id="2.30.30.100">
    <property type="match status" value="1"/>
</dbReference>
<feature type="compositionally biased region" description="Low complexity" evidence="6">
    <location>
        <begin position="8"/>
        <end position="19"/>
    </location>
</feature>
<dbReference type="EMBL" id="CP001737">
    <property type="protein sequence ID" value="ACV80518.1"/>
    <property type="molecule type" value="Genomic_DNA"/>
</dbReference>
<dbReference type="EC" id="6.3.4.15" evidence="5"/>
<dbReference type="CDD" id="cd16442">
    <property type="entry name" value="BPL"/>
    <property type="match status" value="1"/>
</dbReference>
<keyword evidence="4" id="KW-0092">Biotin</keyword>
<dbReference type="InterPro" id="IPR004143">
    <property type="entry name" value="BPL_LPL_catalytic"/>
</dbReference>
<dbReference type="PANTHER" id="PTHR12835:SF5">
    <property type="entry name" value="BIOTIN--PROTEIN LIGASE"/>
    <property type="match status" value="1"/>
</dbReference>
<dbReference type="FunCoup" id="C8XIQ3">
    <property type="interactions" value="87"/>
</dbReference>
<evidence type="ECO:0000256" key="1">
    <source>
        <dbReference type="ARBA" id="ARBA00022598"/>
    </source>
</evidence>
<evidence type="ECO:0000313" key="8">
    <source>
        <dbReference type="EMBL" id="ACV80518.1"/>
    </source>
</evidence>
<dbReference type="HOGENOM" id="CLU_051096_5_0_11"/>
<dbReference type="Pfam" id="PF03099">
    <property type="entry name" value="BPL_LplA_LipB"/>
    <property type="match status" value="1"/>
</dbReference>
<dbReference type="SUPFAM" id="SSF55681">
    <property type="entry name" value="Class II aaRS and biotin synthetases"/>
    <property type="match status" value="1"/>
</dbReference>
<proteinExistence type="predicted"/>
<sequence>MTESGSHRPAAPARPGRPGTANPFYGDPVPDADPSVIRRPIDPVTVAQRLTDPARWSLEFCAQTGSTNADLARRADAGRLASGQVLVTEEQTAGRGRAGRDWHCPPGAGLMFSVALALPAVPVERRGWVGAVLGLSIVAALGRVSGVDARLKWPNDVLIDGAKCAGILGEVAGSRLVVGSGINVSLTRTELPRADATSLALAGGTLDRAALLAGILDELGSWCDRWTAAAGDVDTAGIRAHYREVCVTLGAQVRILLPAQRWVTGIATDVDPTGALVLTDESGRTQSYTVGDVVHVRPA</sequence>
<evidence type="ECO:0000256" key="2">
    <source>
        <dbReference type="ARBA" id="ARBA00022741"/>
    </source>
</evidence>
<keyword evidence="9" id="KW-1185">Reference proteome</keyword>
<dbReference type="InterPro" id="IPR004408">
    <property type="entry name" value="Biotin_CoA_COase_ligase"/>
</dbReference>
<keyword evidence="3" id="KW-0067">ATP-binding</keyword>
<dbReference type="SUPFAM" id="SSF50037">
    <property type="entry name" value="C-terminal domain of transcriptional repressors"/>
    <property type="match status" value="1"/>
</dbReference>
<evidence type="ECO:0000256" key="5">
    <source>
        <dbReference type="ARBA" id="ARBA00024227"/>
    </source>
</evidence>
<dbReference type="PANTHER" id="PTHR12835">
    <property type="entry name" value="BIOTIN PROTEIN LIGASE"/>
    <property type="match status" value="1"/>
</dbReference>
<feature type="region of interest" description="Disordered" evidence="6">
    <location>
        <begin position="1"/>
        <end position="30"/>
    </location>
</feature>
<accession>C8XIQ3</accession>
<evidence type="ECO:0000313" key="9">
    <source>
        <dbReference type="Proteomes" id="UP000002218"/>
    </source>
</evidence>
<dbReference type="InterPro" id="IPR045864">
    <property type="entry name" value="aa-tRNA-synth_II/BPL/LPL"/>
</dbReference>
<dbReference type="eggNOG" id="COG0340">
    <property type="taxonomic scope" value="Bacteria"/>
</dbReference>
<dbReference type="Gene3D" id="3.30.930.10">
    <property type="entry name" value="Bira Bifunctional Protein, Domain 2"/>
    <property type="match status" value="1"/>
</dbReference>
<name>C8XIQ3_NAKMY</name>
<evidence type="ECO:0000256" key="6">
    <source>
        <dbReference type="SAM" id="MobiDB-lite"/>
    </source>
</evidence>
<evidence type="ECO:0000259" key="7">
    <source>
        <dbReference type="PROSITE" id="PS51733"/>
    </source>
</evidence>
<dbReference type="STRING" id="479431.Namu_4229"/>
<dbReference type="GO" id="GO:0005524">
    <property type="term" value="F:ATP binding"/>
    <property type="evidence" value="ECO:0007669"/>
    <property type="project" value="UniProtKB-KW"/>
</dbReference>
<dbReference type="InterPro" id="IPR003142">
    <property type="entry name" value="BPL_C"/>
</dbReference>
<evidence type="ECO:0000256" key="3">
    <source>
        <dbReference type="ARBA" id="ARBA00022840"/>
    </source>
</evidence>
<feature type="domain" description="BPL/LPL catalytic" evidence="7">
    <location>
        <begin position="49"/>
        <end position="227"/>
    </location>
</feature>
<dbReference type="GO" id="GO:0005737">
    <property type="term" value="C:cytoplasm"/>
    <property type="evidence" value="ECO:0007669"/>
    <property type="project" value="TreeGrafter"/>
</dbReference>
<organism evidence="8 9">
    <name type="scientific">Nakamurella multipartita (strain ATCC 700099 / DSM 44233 / CIP 104796 / JCM 9543 / NBRC 105858 / Y-104)</name>
    <name type="common">Microsphaera multipartita</name>
    <dbReference type="NCBI Taxonomy" id="479431"/>
    <lineage>
        <taxon>Bacteria</taxon>
        <taxon>Bacillati</taxon>
        <taxon>Actinomycetota</taxon>
        <taxon>Actinomycetes</taxon>
        <taxon>Nakamurellales</taxon>
        <taxon>Nakamurellaceae</taxon>
        <taxon>Nakamurella</taxon>
    </lineage>
</organism>
<dbReference type="AlphaFoldDB" id="C8XIQ3"/>
<dbReference type="NCBIfam" id="TIGR00121">
    <property type="entry name" value="birA_ligase"/>
    <property type="match status" value="1"/>
</dbReference>
<keyword evidence="1 8" id="KW-0436">Ligase</keyword>
<dbReference type="InParanoid" id="C8XIQ3"/>
<dbReference type="PROSITE" id="PS51733">
    <property type="entry name" value="BPL_LPL_CATALYTIC"/>
    <property type="match status" value="1"/>
</dbReference>
<dbReference type="InterPro" id="IPR008988">
    <property type="entry name" value="Transcriptional_repressor_C"/>
</dbReference>